<sequence>MMLDANFVQTVSNGYGVMQSYAGHHRLHTIEGDHLTCIVFGFDSLWRNGNHEQDRPVAGVSHQISGMDIQQSLSNHRIYFLVPFTRRRIRGHARQGAIVSGKWLHDRLRIGDLLIILSCG</sequence>
<evidence type="ECO:0000313" key="1">
    <source>
        <dbReference type="EMBL" id="CDQ10643.1"/>
    </source>
</evidence>
<dbReference type="AlphaFoldDB" id="A0A060UV44"/>
<organism evidence="1">
    <name type="scientific">Acidithiobacillus ferrivorans</name>
    <dbReference type="NCBI Taxonomy" id="160808"/>
    <lineage>
        <taxon>Bacteria</taxon>
        <taxon>Pseudomonadati</taxon>
        <taxon>Pseudomonadota</taxon>
        <taxon>Acidithiobacillia</taxon>
        <taxon>Acidithiobacillales</taxon>
        <taxon>Acidithiobacillaceae</taxon>
        <taxon>Acidithiobacillus</taxon>
    </lineage>
</organism>
<dbReference type="EMBL" id="LT841305">
    <property type="protein sequence ID" value="SMH64672.1"/>
    <property type="molecule type" value="Genomic_DNA"/>
</dbReference>
<proteinExistence type="predicted"/>
<reference evidence="1" key="1">
    <citation type="submission" date="2014-03" db="EMBL/GenBank/DDBJ databases">
        <authorList>
            <person name="Genoscope - CEA"/>
        </authorList>
    </citation>
    <scope>NUCLEOTIDE SEQUENCE [LARGE SCALE GENOMIC DNA]</scope>
    <source>
        <strain evidence="1">CF27</strain>
    </source>
</reference>
<protein>
    <submittedName>
        <fullName evidence="1">Uncharacterized protein</fullName>
    </submittedName>
</protein>
<dbReference type="EMBL" id="CCCS020000035">
    <property type="protein sequence ID" value="CDQ10643.1"/>
    <property type="molecule type" value="Genomic_DNA"/>
</dbReference>
<keyword evidence="3" id="KW-1185">Reference proteome</keyword>
<accession>A0A060UV44</accession>
<gene>
    <name evidence="2" type="ORF">AFERRI_10706</name>
    <name evidence="1" type="ORF">AFERRI_400424</name>
</gene>
<evidence type="ECO:0000313" key="2">
    <source>
        <dbReference type="EMBL" id="SMH64672.1"/>
    </source>
</evidence>
<reference evidence="1" key="2">
    <citation type="submission" date="2014-07" db="EMBL/GenBank/DDBJ databases">
        <title>Initial genome analysis of the psychrotolerant acidophile Acidithiobacillus ferrivorans CF27: insights into iron and sulfur oxidation pathways and into biofilm formation.</title>
        <authorList>
            <person name="Talla E."/>
            <person name="Hedrich S."/>
            <person name="Mangenot S."/>
            <person name="Ji B."/>
            <person name="Johnson D.B."/>
            <person name="Barbe V."/>
            <person name="Bonnefoy V."/>
        </authorList>
    </citation>
    <scope>NUCLEOTIDE SEQUENCE [LARGE SCALE GENOMIC DNA]</scope>
    <source>
        <strain evidence="1">CF27</strain>
    </source>
</reference>
<name>A0A060UV44_9PROT</name>
<dbReference type="Proteomes" id="UP000193925">
    <property type="component" value="Chromosome AFERRI"/>
</dbReference>
<reference evidence="2 3" key="3">
    <citation type="submission" date="2017-03" db="EMBL/GenBank/DDBJ databases">
        <authorList>
            <person name="Regsiter A."/>
            <person name="William W."/>
        </authorList>
    </citation>
    <scope>NUCLEOTIDE SEQUENCE [LARGE SCALE GENOMIC DNA]</scope>
    <source>
        <strain evidence="2">PRJEB5721</strain>
    </source>
</reference>
<evidence type="ECO:0000313" key="3">
    <source>
        <dbReference type="Proteomes" id="UP000193925"/>
    </source>
</evidence>